<dbReference type="GO" id="GO:0000155">
    <property type="term" value="F:phosphorelay sensor kinase activity"/>
    <property type="evidence" value="ECO:0007669"/>
    <property type="project" value="InterPro"/>
</dbReference>
<dbReference type="CDD" id="cd00075">
    <property type="entry name" value="HATPase"/>
    <property type="match status" value="1"/>
</dbReference>
<evidence type="ECO:0000256" key="2">
    <source>
        <dbReference type="ARBA" id="ARBA00012438"/>
    </source>
</evidence>
<feature type="transmembrane region" description="Helical" evidence="8">
    <location>
        <begin position="184"/>
        <end position="205"/>
    </location>
</feature>
<dbReference type="InterPro" id="IPR003594">
    <property type="entry name" value="HATPase_dom"/>
</dbReference>
<dbReference type="NCBIfam" id="NF041735">
    <property type="entry name" value="hist_kin_RppB"/>
    <property type="match status" value="1"/>
</dbReference>
<evidence type="ECO:0000256" key="6">
    <source>
        <dbReference type="ARBA" id="ARBA00023012"/>
    </source>
</evidence>
<dbReference type="Gene3D" id="3.30.565.10">
    <property type="entry name" value="Histidine kinase-like ATPase, C-terminal domain"/>
    <property type="match status" value="1"/>
</dbReference>
<dbReference type="CDD" id="cd00082">
    <property type="entry name" value="HisKA"/>
    <property type="match status" value="1"/>
</dbReference>
<dbReference type="PROSITE" id="PS50109">
    <property type="entry name" value="HIS_KIN"/>
    <property type="match status" value="1"/>
</dbReference>
<feature type="domain" description="Histidine kinase" evidence="9">
    <location>
        <begin position="225"/>
        <end position="442"/>
    </location>
</feature>
<dbReference type="Proteomes" id="UP000249467">
    <property type="component" value="Unassembled WGS sequence"/>
</dbReference>
<evidence type="ECO:0000256" key="8">
    <source>
        <dbReference type="SAM" id="Phobius"/>
    </source>
</evidence>
<keyword evidence="8" id="KW-0812">Transmembrane</keyword>
<reference evidence="10 11" key="1">
    <citation type="submission" date="2018-04" db="EMBL/GenBank/DDBJ databases">
        <authorList>
            <person name="Go L.Y."/>
            <person name="Mitchell J.A."/>
        </authorList>
    </citation>
    <scope>NUCLEOTIDE SEQUENCE [LARGE SCALE GENOMIC DNA]</scope>
    <source>
        <strain evidence="10">ULC066bin1</strain>
    </source>
</reference>
<accession>A0A2W4W140</accession>
<dbReference type="GO" id="GO:0005886">
    <property type="term" value="C:plasma membrane"/>
    <property type="evidence" value="ECO:0007669"/>
    <property type="project" value="TreeGrafter"/>
</dbReference>
<evidence type="ECO:0000313" key="11">
    <source>
        <dbReference type="Proteomes" id="UP000249467"/>
    </source>
</evidence>
<dbReference type="SUPFAM" id="SSF55874">
    <property type="entry name" value="ATPase domain of HSP90 chaperone/DNA topoisomerase II/histidine kinase"/>
    <property type="match status" value="1"/>
</dbReference>
<feature type="transmembrane region" description="Helical" evidence="8">
    <location>
        <begin position="15"/>
        <end position="37"/>
    </location>
</feature>
<reference evidence="10 11" key="2">
    <citation type="submission" date="2018-06" db="EMBL/GenBank/DDBJ databases">
        <title>Metagenomic assembly of (sub)arctic Cyanobacteria and their associated microbiome from non-axenic cultures.</title>
        <authorList>
            <person name="Baurain D."/>
        </authorList>
    </citation>
    <scope>NUCLEOTIDE SEQUENCE [LARGE SCALE GENOMIC DNA]</scope>
    <source>
        <strain evidence="10">ULC066bin1</strain>
    </source>
</reference>
<dbReference type="SMART" id="SM00388">
    <property type="entry name" value="HisKA"/>
    <property type="match status" value="1"/>
</dbReference>
<comment type="caution">
    <text evidence="10">The sequence shown here is derived from an EMBL/GenBank/DDBJ whole genome shotgun (WGS) entry which is preliminary data.</text>
</comment>
<evidence type="ECO:0000256" key="7">
    <source>
        <dbReference type="ARBA" id="ARBA00023136"/>
    </source>
</evidence>
<sequence length="450" mass="49798">MNHNKIFFGARLHLAGWYAGVMGIILTLSGVCIYQVMAHAHWQAVDRELESVAGTLHDSLEPLLIESDRISPSVQQILPNLCVIAEKCDRESSTRHILGAIQQESFYALFLNRSGTLIATVGEPPMGIVPQIGQDAWQTIEDREGNRYHQISLLLKNNSGKAWGYLQVGRSLADYDHHLEQSKLILIVSLPIAFLIVSIASWYLAGFAMQPVYNSYRQIQQFTADAAHELRTPLAAIRATAESALSSNSELESRDILQTINRQTIRLSQLVQDLLLLSRMDLQLIPSQKQPCCANEIVSDLVEEVAALAIQAEVKLTLKVISDAPLYVTGNEEQLYRLVLNVLINAIDYTPAQGKVEVFLNRLDRYAIIQIQDTGIGIDSIDLPHIFDRFYRVSSDRSRKKGGSGLGLAIAMAIAKTHGGDIQVKSELGEGSTFTIKIPLLSHGLSHTNL</sequence>
<evidence type="ECO:0000313" key="10">
    <source>
        <dbReference type="EMBL" id="PZO38904.1"/>
    </source>
</evidence>
<dbReference type="EMBL" id="QBML01000021">
    <property type="protein sequence ID" value="PZO38904.1"/>
    <property type="molecule type" value="Genomic_DNA"/>
</dbReference>
<dbReference type="InterPro" id="IPR050351">
    <property type="entry name" value="BphY/WalK/GraS-like"/>
</dbReference>
<dbReference type="SUPFAM" id="SSF47384">
    <property type="entry name" value="Homodimeric domain of signal transducing histidine kinase"/>
    <property type="match status" value="1"/>
</dbReference>
<dbReference type="Pfam" id="PF00512">
    <property type="entry name" value="HisKA"/>
    <property type="match status" value="1"/>
</dbReference>
<dbReference type="FunFam" id="3.30.565.10:FF:000006">
    <property type="entry name" value="Sensor histidine kinase WalK"/>
    <property type="match status" value="1"/>
</dbReference>
<evidence type="ECO:0000256" key="3">
    <source>
        <dbReference type="ARBA" id="ARBA00022553"/>
    </source>
</evidence>
<evidence type="ECO:0000256" key="1">
    <source>
        <dbReference type="ARBA" id="ARBA00000085"/>
    </source>
</evidence>
<dbReference type="AlphaFoldDB" id="A0A2W4W140"/>
<organism evidence="10 11">
    <name type="scientific">Pseudanabaena frigida</name>
    <dbReference type="NCBI Taxonomy" id="945775"/>
    <lineage>
        <taxon>Bacteria</taxon>
        <taxon>Bacillati</taxon>
        <taxon>Cyanobacteriota</taxon>
        <taxon>Cyanophyceae</taxon>
        <taxon>Pseudanabaenales</taxon>
        <taxon>Pseudanabaenaceae</taxon>
        <taxon>Pseudanabaena</taxon>
    </lineage>
</organism>
<dbReference type="PANTHER" id="PTHR45453">
    <property type="entry name" value="PHOSPHATE REGULON SENSOR PROTEIN PHOR"/>
    <property type="match status" value="1"/>
</dbReference>
<evidence type="ECO:0000259" key="9">
    <source>
        <dbReference type="PROSITE" id="PS50109"/>
    </source>
</evidence>
<dbReference type="Pfam" id="PF02518">
    <property type="entry name" value="HATPase_c"/>
    <property type="match status" value="1"/>
</dbReference>
<keyword evidence="8" id="KW-1133">Transmembrane helix</keyword>
<dbReference type="InterPro" id="IPR005467">
    <property type="entry name" value="His_kinase_dom"/>
</dbReference>
<gene>
    <name evidence="10" type="ORF">DCF19_15655</name>
</gene>
<name>A0A2W4W140_9CYAN</name>
<protein>
    <recommendedName>
        <fullName evidence="2">histidine kinase</fullName>
        <ecNumber evidence="2">2.7.13.3</ecNumber>
    </recommendedName>
</protein>
<dbReference type="Gene3D" id="1.10.287.130">
    <property type="match status" value="1"/>
</dbReference>
<dbReference type="InterPro" id="IPR004358">
    <property type="entry name" value="Sig_transdc_His_kin-like_C"/>
</dbReference>
<dbReference type="InterPro" id="IPR036890">
    <property type="entry name" value="HATPase_C_sf"/>
</dbReference>
<dbReference type="InterPro" id="IPR049835">
    <property type="entry name" value="RppB"/>
</dbReference>
<dbReference type="GO" id="GO:0004721">
    <property type="term" value="F:phosphoprotein phosphatase activity"/>
    <property type="evidence" value="ECO:0007669"/>
    <property type="project" value="TreeGrafter"/>
</dbReference>
<keyword evidence="7 8" id="KW-0472">Membrane</keyword>
<keyword evidence="3" id="KW-0597">Phosphoprotein</keyword>
<keyword evidence="5 10" id="KW-0418">Kinase</keyword>
<keyword evidence="6" id="KW-0902">Two-component regulatory system</keyword>
<dbReference type="InterPro" id="IPR036097">
    <property type="entry name" value="HisK_dim/P_sf"/>
</dbReference>
<dbReference type="GO" id="GO:0016036">
    <property type="term" value="P:cellular response to phosphate starvation"/>
    <property type="evidence" value="ECO:0007669"/>
    <property type="project" value="TreeGrafter"/>
</dbReference>
<dbReference type="SMART" id="SM00387">
    <property type="entry name" value="HATPase_c"/>
    <property type="match status" value="1"/>
</dbReference>
<proteinExistence type="predicted"/>
<dbReference type="FunFam" id="1.10.287.130:FF:000001">
    <property type="entry name" value="Two-component sensor histidine kinase"/>
    <property type="match status" value="1"/>
</dbReference>
<evidence type="ECO:0000256" key="5">
    <source>
        <dbReference type="ARBA" id="ARBA00022777"/>
    </source>
</evidence>
<dbReference type="InterPro" id="IPR003661">
    <property type="entry name" value="HisK_dim/P_dom"/>
</dbReference>
<dbReference type="PANTHER" id="PTHR45453:SF1">
    <property type="entry name" value="PHOSPHATE REGULON SENSOR PROTEIN PHOR"/>
    <property type="match status" value="1"/>
</dbReference>
<dbReference type="EC" id="2.7.13.3" evidence="2"/>
<comment type="catalytic activity">
    <reaction evidence="1">
        <text>ATP + protein L-histidine = ADP + protein N-phospho-L-histidine.</text>
        <dbReference type="EC" id="2.7.13.3"/>
    </reaction>
</comment>
<dbReference type="PRINTS" id="PR00344">
    <property type="entry name" value="BCTRLSENSOR"/>
</dbReference>
<keyword evidence="4" id="KW-0808">Transferase</keyword>
<evidence type="ECO:0000256" key="4">
    <source>
        <dbReference type="ARBA" id="ARBA00022679"/>
    </source>
</evidence>